<feature type="compositionally biased region" description="Acidic residues" evidence="1">
    <location>
        <begin position="110"/>
        <end position="149"/>
    </location>
</feature>
<accession>A0A0C3F6Q2</accession>
<evidence type="ECO:0000313" key="3">
    <source>
        <dbReference type="Proteomes" id="UP000054166"/>
    </source>
</evidence>
<dbReference type="Proteomes" id="UP000054166">
    <property type="component" value="Unassembled WGS sequence"/>
</dbReference>
<feature type="compositionally biased region" description="Low complexity" evidence="1">
    <location>
        <begin position="72"/>
        <end position="87"/>
    </location>
</feature>
<dbReference type="EMBL" id="KN833004">
    <property type="protein sequence ID" value="KIM80350.1"/>
    <property type="molecule type" value="Genomic_DNA"/>
</dbReference>
<sequence>MSRKLSQKVRSEHLFKAFLSAWKAHIKRTHQQILRKKRNLRRDGLHCAANESSSSDSEPTGSVTLQGPSTASGSDSHLDTSSTTSLEDSLHSQSMRSSKELEDQLTLMIFDEDDSDLEEDSESADDESGESDDDKDESGNEVDNEEFWADAELGPSFRLGIAKWVKKSIKQMYSMHYKEPHDKPVPQPLA</sequence>
<gene>
    <name evidence="2" type="ORF">PILCRDRAFT_9551</name>
</gene>
<dbReference type="InParanoid" id="A0A0C3F6Q2"/>
<organism evidence="2 3">
    <name type="scientific">Piloderma croceum (strain F 1598)</name>
    <dbReference type="NCBI Taxonomy" id="765440"/>
    <lineage>
        <taxon>Eukaryota</taxon>
        <taxon>Fungi</taxon>
        <taxon>Dikarya</taxon>
        <taxon>Basidiomycota</taxon>
        <taxon>Agaricomycotina</taxon>
        <taxon>Agaricomycetes</taxon>
        <taxon>Agaricomycetidae</taxon>
        <taxon>Atheliales</taxon>
        <taxon>Atheliaceae</taxon>
        <taxon>Piloderma</taxon>
    </lineage>
</organism>
<feature type="region of interest" description="Disordered" evidence="1">
    <location>
        <begin position="46"/>
        <end position="151"/>
    </location>
</feature>
<reference evidence="2 3" key="1">
    <citation type="submission" date="2014-04" db="EMBL/GenBank/DDBJ databases">
        <authorList>
            <consortium name="DOE Joint Genome Institute"/>
            <person name="Kuo A."/>
            <person name="Tarkka M."/>
            <person name="Buscot F."/>
            <person name="Kohler A."/>
            <person name="Nagy L.G."/>
            <person name="Floudas D."/>
            <person name="Copeland A."/>
            <person name="Barry K.W."/>
            <person name="Cichocki N."/>
            <person name="Veneault-Fourrey C."/>
            <person name="LaButti K."/>
            <person name="Lindquist E.A."/>
            <person name="Lipzen A."/>
            <person name="Lundell T."/>
            <person name="Morin E."/>
            <person name="Murat C."/>
            <person name="Sun H."/>
            <person name="Tunlid A."/>
            <person name="Henrissat B."/>
            <person name="Grigoriev I.V."/>
            <person name="Hibbett D.S."/>
            <person name="Martin F."/>
            <person name="Nordberg H.P."/>
            <person name="Cantor M.N."/>
            <person name="Hua S.X."/>
        </authorList>
    </citation>
    <scope>NUCLEOTIDE SEQUENCE [LARGE SCALE GENOMIC DNA]</scope>
    <source>
        <strain evidence="2 3">F 1598</strain>
    </source>
</reference>
<dbReference type="HOGENOM" id="CLU_1428487_0_0_1"/>
<keyword evidence="3" id="KW-1185">Reference proteome</keyword>
<feature type="compositionally biased region" description="Polar residues" evidence="1">
    <location>
        <begin position="58"/>
        <end position="71"/>
    </location>
</feature>
<reference evidence="3" key="2">
    <citation type="submission" date="2015-01" db="EMBL/GenBank/DDBJ databases">
        <title>Evolutionary Origins and Diversification of the Mycorrhizal Mutualists.</title>
        <authorList>
            <consortium name="DOE Joint Genome Institute"/>
            <consortium name="Mycorrhizal Genomics Consortium"/>
            <person name="Kohler A."/>
            <person name="Kuo A."/>
            <person name="Nagy L.G."/>
            <person name="Floudas D."/>
            <person name="Copeland A."/>
            <person name="Barry K.W."/>
            <person name="Cichocki N."/>
            <person name="Veneault-Fourrey C."/>
            <person name="LaButti K."/>
            <person name="Lindquist E.A."/>
            <person name="Lipzen A."/>
            <person name="Lundell T."/>
            <person name="Morin E."/>
            <person name="Murat C."/>
            <person name="Riley R."/>
            <person name="Ohm R."/>
            <person name="Sun H."/>
            <person name="Tunlid A."/>
            <person name="Henrissat B."/>
            <person name="Grigoriev I.V."/>
            <person name="Hibbett D.S."/>
            <person name="Martin F."/>
        </authorList>
    </citation>
    <scope>NUCLEOTIDE SEQUENCE [LARGE SCALE GENOMIC DNA]</scope>
    <source>
        <strain evidence="3">F 1598</strain>
    </source>
</reference>
<name>A0A0C3F6Q2_PILCF</name>
<proteinExistence type="predicted"/>
<evidence type="ECO:0000313" key="2">
    <source>
        <dbReference type="EMBL" id="KIM80350.1"/>
    </source>
</evidence>
<evidence type="ECO:0000256" key="1">
    <source>
        <dbReference type="SAM" id="MobiDB-lite"/>
    </source>
</evidence>
<protein>
    <submittedName>
        <fullName evidence="2">Uncharacterized protein</fullName>
    </submittedName>
</protein>
<dbReference type="AlphaFoldDB" id="A0A0C3F6Q2"/>